<keyword evidence="5" id="KW-0206">Cytoskeleton</keyword>
<sequence>MNPSGNEGATISTLINKLCNYYSGSNPELSSRLFKISSHFLSSSVNPNLSIDEQYIVHNIKKLLGSSDSSLEKTFDLLYVNLQKSSVLRNRAAVLSLLYNLHKQGDVSRNYVMVSEVNSTKSSNLDFLPDDVNAGVKKIYCAPSANFSCSSNTSNTQLSTAAEIQISTVSDCQFQIALKERMSSTVSCSTTTSYNSMKEKELMQEVLYSLQGIEGRILKKEPGGCGFVIDPKSSKSLNVIQKSLIERIACVGFLHNQLKQHCEDADKQIGVIAQSLIATFREELSEYYKTLAILQAQLKKPDSELTLRRILVWIAEPNNRLQWLAYIAEQCSNKKGGALISTIHSFLQHGAMSVQKISTKVLLAVCRPLYIMMSHWLLDGVINDPFNEFFIEARNISSAERFWHDKYKVRTSMVPSFISTDQAKKILATGKNINFLRQICKDSNQLPGREALQKLFSSTSADSLFIPDKSIDLHISLENVYKETSHRVLCMLKDKYRLLEHLQALRRYLLLGQGDFIRHLLELLAPELSKPAQHLHVHTLSTILESAIRVTNAQYEDEDIVRRLIVEFLHSSHGDTGWDVFTLVYVVDGPVGTIFEPAMSDYRSLFGSLWKAKRMEYVLSNMRKQQITSAKQFRKMKVLRPILHQVHSLSSAMIHFLHQTQYYFLFEVLECSWAEMMRQVNQAECLDDVINAHTTFLCSVQCGVLLDSGSEINERGFSEMCAQLRIIYNLILQLESTQESLYRIALEEHKVLCSIERQRNDTEKRGKFSLTLEQERENKLRVSKFKNSLNIIKHQIKQIAYKYNQFVQKYLNLLAVSSDQNLQLLSVRLNFNDYYKII</sequence>
<dbReference type="Pfam" id="PF04130">
    <property type="entry name" value="GCP_C_terminal"/>
    <property type="match status" value="1"/>
</dbReference>
<comment type="subcellular location">
    <subcellularLocation>
        <location evidence="1">Cytoplasm</location>
        <location evidence="1">Cytoskeleton</location>
    </subcellularLocation>
</comment>
<dbReference type="GO" id="GO:0000278">
    <property type="term" value="P:mitotic cell cycle"/>
    <property type="evidence" value="ECO:0007669"/>
    <property type="project" value="TreeGrafter"/>
</dbReference>
<dbReference type="PANTHER" id="PTHR19302">
    <property type="entry name" value="GAMMA TUBULIN COMPLEX PROTEIN"/>
    <property type="match status" value="1"/>
</dbReference>
<dbReference type="Proteomes" id="UP001329430">
    <property type="component" value="Chromosome 3"/>
</dbReference>
<dbReference type="AlphaFoldDB" id="A0AAN7VFE7"/>
<dbReference type="GO" id="GO:0051011">
    <property type="term" value="F:microtubule minus-end binding"/>
    <property type="evidence" value="ECO:0007669"/>
    <property type="project" value="TreeGrafter"/>
</dbReference>
<evidence type="ECO:0000259" key="6">
    <source>
        <dbReference type="Pfam" id="PF04130"/>
    </source>
</evidence>
<organism evidence="8 9">
    <name type="scientific">Pyrocoelia pectoralis</name>
    <dbReference type="NCBI Taxonomy" id="417401"/>
    <lineage>
        <taxon>Eukaryota</taxon>
        <taxon>Metazoa</taxon>
        <taxon>Ecdysozoa</taxon>
        <taxon>Arthropoda</taxon>
        <taxon>Hexapoda</taxon>
        <taxon>Insecta</taxon>
        <taxon>Pterygota</taxon>
        <taxon>Neoptera</taxon>
        <taxon>Endopterygota</taxon>
        <taxon>Coleoptera</taxon>
        <taxon>Polyphaga</taxon>
        <taxon>Elateriformia</taxon>
        <taxon>Elateroidea</taxon>
        <taxon>Lampyridae</taxon>
        <taxon>Lampyrinae</taxon>
        <taxon>Pyrocoelia</taxon>
    </lineage>
</organism>
<dbReference type="GO" id="GO:0031122">
    <property type="term" value="P:cytoplasmic microtubule organization"/>
    <property type="evidence" value="ECO:0007669"/>
    <property type="project" value="TreeGrafter"/>
</dbReference>
<dbReference type="GO" id="GO:0005874">
    <property type="term" value="C:microtubule"/>
    <property type="evidence" value="ECO:0007669"/>
    <property type="project" value="UniProtKB-KW"/>
</dbReference>
<evidence type="ECO:0000313" key="9">
    <source>
        <dbReference type="Proteomes" id="UP001329430"/>
    </source>
</evidence>
<dbReference type="GO" id="GO:0000930">
    <property type="term" value="C:gamma-tubulin complex"/>
    <property type="evidence" value="ECO:0007669"/>
    <property type="project" value="TreeGrafter"/>
</dbReference>
<evidence type="ECO:0000259" key="7">
    <source>
        <dbReference type="Pfam" id="PF17681"/>
    </source>
</evidence>
<dbReference type="GO" id="GO:0000922">
    <property type="term" value="C:spindle pole"/>
    <property type="evidence" value="ECO:0007669"/>
    <property type="project" value="InterPro"/>
</dbReference>
<dbReference type="GO" id="GO:0051321">
    <property type="term" value="P:meiotic cell cycle"/>
    <property type="evidence" value="ECO:0007669"/>
    <property type="project" value="TreeGrafter"/>
</dbReference>
<evidence type="ECO:0000256" key="3">
    <source>
        <dbReference type="ARBA" id="ARBA00022490"/>
    </source>
</evidence>
<dbReference type="InterPro" id="IPR040457">
    <property type="entry name" value="GCP_C"/>
</dbReference>
<dbReference type="InterPro" id="IPR007259">
    <property type="entry name" value="GCP"/>
</dbReference>
<accession>A0AAN7VFE7</accession>
<evidence type="ECO:0008006" key="10">
    <source>
        <dbReference type="Google" id="ProtNLM"/>
    </source>
</evidence>
<name>A0AAN7VFE7_9COLE</name>
<gene>
    <name evidence="8" type="ORF">RI129_005276</name>
</gene>
<protein>
    <recommendedName>
        <fullName evidence="10">Gamma-tubulin complex component</fullName>
    </recommendedName>
</protein>
<dbReference type="Gene3D" id="1.20.120.1900">
    <property type="entry name" value="Gamma-tubulin complex, C-terminal domain"/>
    <property type="match status" value="1"/>
</dbReference>
<dbReference type="InterPro" id="IPR041470">
    <property type="entry name" value="GCP_N"/>
</dbReference>
<evidence type="ECO:0000256" key="1">
    <source>
        <dbReference type="ARBA" id="ARBA00004245"/>
    </source>
</evidence>
<dbReference type="InterPro" id="IPR042241">
    <property type="entry name" value="GCP_C_sf"/>
</dbReference>
<dbReference type="GO" id="GO:0051225">
    <property type="term" value="P:spindle assembly"/>
    <property type="evidence" value="ECO:0007669"/>
    <property type="project" value="TreeGrafter"/>
</dbReference>
<dbReference type="EMBL" id="JAVRBK010000003">
    <property type="protein sequence ID" value="KAK5646812.1"/>
    <property type="molecule type" value="Genomic_DNA"/>
</dbReference>
<reference evidence="8 9" key="1">
    <citation type="journal article" date="2024" name="Insects">
        <title>An Improved Chromosome-Level Genome Assembly of the Firefly Pyrocoelia pectoralis.</title>
        <authorList>
            <person name="Fu X."/>
            <person name="Meyer-Rochow V.B."/>
            <person name="Ballantyne L."/>
            <person name="Zhu X."/>
        </authorList>
    </citation>
    <scope>NUCLEOTIDE SEQUENCE [LARGE SCALE GENOMIC DNA]</scope>
    <source>
        <strain evidence="8">XCY_ONT2</strain>
    </source>
</reference>
<evidence type="ECO:0000256" key="5">
    <source>
        <dbReference type="ARBA" id="ARBA00023212"/>
    </source>
</evidence>
<comment type="similarity">
    <text evidence="2">Belongs to the TUBGCP family.</text>
</comment>
<keyword evidence="9" id="KW-1185">Reference proteome</keyword>
<feature type="domain" description="Gamma tubulin complex component C-terminal" evidence="6">
    <location>
        <begin position="498"/>
        <end position="835"/>
    </location>
</feature>
<proteinExistence type="inferred from homology"/>
<dbReference type="PANTHER" id="PTHR19302:SF14">
    <property type="entry name" value="GAMMA-TUBULIN COMPLEX COMPONENT 3"/>
    <property type="match status" value="1"/>
</dbReference>
<comment type="caution">
    <text evidence="8">The sequence shown here is derived from an EMBL/GenBank/DDBJ whole genome shotgun (WGS) entry which is preliminary data.</text>
</comment>
<evidence type="ECO:0000256" key="4">
    <source>
        <dbReference type="ARBA" id="ARBA00022701"/>
    </source>
</evidence>
<dbReference type="Pfam" id="PF17681">
    <property type="entry name" value="GCP_N_terminal"/>
    <property type="match status" value="1"/>
</dbReference>
<dbReference type="GO" id="GO:0007020">
    <property type="term" value="P:microtubule nucleation"/>
    <property type="evidence" value="ECO:0007669"/>
    <property type="project" value="InterPro"/>
</dbReference>
<keyword evidence="3" id="KW-0963">Cytoplasm</keyword>
<evidence type="ECO:0000313" key="8">
    <source>
        <dbReference type="EMBL" id="KAK5646812.1"/>
    </source>
</evidence>
<feature type="domain" description="Gamma tubulin complex component protein N-terminal" evidence="7">
    <location>
        <begin position="204"/>
        <end position="495"/>
    </location>
</feature>
<keyword evidence="4" id="KW-0493">Microtubule</keyword>
<evidence type="ECO:0000256" key="2">
    <source>
        <dbReference type="ARBA" id="ARBA00010337"/>
    </source>
</evidence>
<dbReference type="GO" id="GO:0043015">
    <property type="term" value="F:gamma-tubulin binding"/>
    <property type="evidence" value="ECO:0007669"/>
    <property type="project" value="InterPro"/>
</dbReference>